<evidence type="ECO:0000259" key="10">
    <source>
        <dbReference type="Pfam" id="PF25019"/>
    </source>
</evidence>
<dbReference type="GO" id="GO:0051707">
    <property type="term" value="P:response to other organism"/>
    <property type="evidence" value="ECO:0007669"/>
    <property type="project" value="UniProtKB-ARBA"/>
</dbReference>
<dbReference type="InterPro" id="IPR058922">
    <property type="entry name" value="WHD_DRP"/>
</dbReference>
<dbReference type="Pfam" id="PF23559">
    <property type="entry name" value="WHD_DRP"/>
    <property type="match status" value="1"/>
</dbReference>
<dbReference type="InterPro" id="IPR032675">
    <property type="entry name" value="LRR_dom_sf"/>
</dbReference>
<keyword evidence="3" id="KW-0677">Repeat</keyword>
<dbReference type="Pfam" id="PF18052">
    <property type="entry name" value="Rx_N"/>
    <property type="match status" value="1"/>
</dbReference>
<evidence type="ECO:0000259" key="8">
    <source>
        <dbReference type="Pfam" id="PF18052"/>
    </source>
</evidence>
<dbReference type="InterPro" id="IPR036388">
    <property type="entry name" value="WH-like_DNA-bd_sf"/>
</dbReference>
<reference evidence="11 12" key="1">
    <citation type="submission" date="2024-12" db="EMBL/GenBank/DDBJ databases">
        <title>The unique morphological basis and parallel evolutionary history of personate flowers in Penstemon.</title>
        <authorList>
            <person name="Depatie T.H."/>
            <person name="Wessinger C.A."/>
        </authorList>
    </citation>
    <scope>NUCLEOTIDE SEQUENCE [LARGE SCALE GENOMIC DNA]</scope>
    <source>
        <strain evidence="11">WTNN_2</strain>
        <tissue evidence="11">Leaf</tissue>
    </source>
</reference>
<dbReference type="Gene3D" id="3.80.10.10">
    <property type="entry name" value="Ribonuclease Inhibitor"/>
    <property type="match status" value="4"/>
</dbReference>
<accession>A0ABD3TVR9</accession>
<dbReference type="SUPFAM" id="SSF52047">
    <property type="entry name" value="RNI-like"/>
    <property type="match status" value="1"/>
</dbReference>
<dbReference type="InterPro" id="IPR027417">
    <property type="entry name" value="P-loop_NTPase"/>
</dbReference>
<evidence type="ECO:0000256" key="4">
    <source>
        <dbReference type="ARBA" id="ARBA00022741"/>
    </source>
</evidence>
<comment type="similarity">
    <text evidence="1">Belongs to the disease resistance NB-LRR family.</text>
</comment>
<keyword evidence="2" id="KW-0433">Leucine-rich repeat</keyword>
<keyword evidence="12" id="KW-1185">Reference proteome</keyword>
<proteinExistence type="inferred from homology"/>
<evidence type="ECO:0000256" key="6">
    <source>
        <dbReference type="ARBA" id="ARBA00022840"/>
    </source>
</evidence>
<dbReference type="InterPro" id="IPR056789">
    <property type="entry name" value="LRR_R13L1-DRL21"/>
</dbReference>
<organism evidence="11 12">
    <name type="scientific">Penstemon smallii</name>
    <dbReference type="NCBI Taxonomy" id="265156"/>
    <lineage>
        <taxon>Eukaryota</taxon>
        <taxon>Viridiplantae</taxon>
        <taxon>Streptophyta</taxon>
        <taxon>Embryophyta</taxon>
        <taxon>Tracheophyta</taxon>
        <taxon>Spermatophyta</taxon>
        <taxon>Magnoliopsida</taxon>
        <taxon>eudicotyledons</taxon>
        <taxon>Gunneridae</taxon>
        <taxon>Pentapetalae</taxon>
        <taxon>asterids</taxon>
        <taxon>lamiids</taxon>
        <taxon>Lamiales</taxon>
        <taxon>Plantaginaceae</taxon>
        <taxon>Cheloneae</taxon>
        <taxon>Penstemon</taxon>
    </lineage>
</organism>
<gene>
    <name evidence="11" type="ORF">ACJIZ3_025367</name>
</gene>
<feature type="domain" description="Disease resistance protein winged helix" evidence="9">
    <location>
        <begin position="423"/>
        <end position="491"/>
    </location>
</feature>
<dbReference type="InterPro" id="IPR041118">
    <property type="entry name" value="Rx_N"/>
</dbReference>
<dbReference type="Gene3D" id="3.40.50.300">
    <property type="entry name" value="P-loop containing nucleotide triphosphate hydrolases"/>
    <property type="match status" value="1"/>
</dbReference>
<feature type="domain" description="Disease resistance N-terminal" evidence="8">
    <location>
        <begin position="1"/>
        <end position="82"/>
    </location>
</feature>
<dbReference type="InterPro" id="IPR002182">
    <property type="entry name" value="NB-ARC"/>
</dbReference>
<dbReference type="Proteomes" id="UP001634393">
    <property type="component" value="Unassembled WGS sequence"/>
</dbReference>
<evidence type="ECO:0000259" key="7">
    <source>
        <dbReference type="Pfam" id="PF00931"/>
    </source>
</evidence>
<dbReference type="Gene3D" id="1.10.10.10">
    <property type="entry name" value="Winged helix-like DNA-binding domain superfamily/Winged helix DNA-binding domain"/>
    <property type="match status" value="1"/>
</dbReference>
<dbReference type="GO" id="GO:0006952">
    <property type="term" value="P:defense response"/>
    <property type="evidence" value="ECO:0007669"/>
    <property type="project" value="UniProtKB-KW"/>
</dbReference>
<evidence type="ECO:0000256" key="3">
    <source>
        <dbReference type="ARBA" id="ARBA00022737"/>
    </source>
</evidence>
<dbReference type="Pfam" id="PF25019">
    <property type="entry name" value="LRR_R13L1-DRL21"/>
    <property type="match status" value="1"/>
</dbReference>
<evidence type="ECO:0000313" key="11">
    <source>
        <dbReference type="EMBL" id="KAL3840776.1"/>
    </source>
</evidence>
<evidence type="ECO:0000313" key="12">
    <source>
        <dbReference type="Proteomes" id="UP001634393"/>
    </source>
</evidence>
<dbReference type="PANTHER" id="PTHR36766">
    <property type="entry name" value="PLANT BROAD-SPECTRUM MILDEW RESISTANCE PROTEIN RPW8"/>
    <property type="match status" value="1"/>
</dbReference>
<sequence>MEPVIDKLASATMAALARREKIESQIKEISKNVSYIMDLLNDAEAKQITNSSIKDWLDMLHHLTYDLDDVLDEIITLSIIQEKKDIKHEANWVWKCIPTCSTRFTPNALKSNYRLMSKMDEVTKQLQLAVKRETELNLRSRIGLLSSRPYQARYPSSAVVNESHVHGRDDDKKAIRELLLASNPSSQHNVSAILIVGMGGIGKTTLAQLVYRDKLIKQNFDVKAWICVSGKFDLHDVAKEIFMYVTGESGDSMSFNMLQLSLEEKLSEKKFLIVLDNFWHEDSKKWDVLFETLQVGLRGSRILITTRNDKFDSVMDPGHVVYRLKLLHDDDCGALLAQASRRSLHGDFQEVGQSLVRKCKGLPLAARALGSLLKYEETKEEWENVLNSQVWDLPEENSILPVLRLSYHHLPSDMKHLFSYCSIFPKDYEFGKNELVYLWMGEGFLETPKVGQTKEQLGIMCFNELLSRSFFQPISGSDSIFVMHDLINDLAQSVAGGTCYRVDEKMDNDLEYSLPEKVRHASFPRHKYEVFHKLKGFLEVRSLRTFLPMPVQKSGVCHLSDKILFELVPELRSLRVLSLSRYFIKEVPSSICNLILLRYLNLSGTSIVTLPDFLSDLVRLETLSLCDCILLSNLPPSLGNISSLRHLDNSNTQQLKDMPVEIGKLENLQTLPKIVLAKEGGLGMKELQNLKLLNGKLAVFELQNVRNVEDVEKASLRHKKLDDLQLTWGNDIDNSRNKSSEEEVIDFLKPDQNLRKLNIEFYGGGKFPIWIGDPVFSKLSIVILRGCAECASLPPLGQLPELKELHIRDMPKIKHIGVEFYGIGLGIPFPKLEILRFDGMTGWEKWSSFSNDEADHIQFPNLNRLALLKCQGLTDVSPLSFPVLREVDLEECNMAVLESFQNLKSLIYLRVESIAHMCNLPAKLVHSLASLEVFECCSCKDLLSLWPSEIPLDYLIRLRRLIIEDCSKLASLGEGVPSNLEALEIYRCANLTSLPNELNNLRSLRDLVIKHCPKFVNFPADGVPPMLKRLEIFNCNALESLTSNLLNLEMIEIKACSSLKRWATPHFPADLKYLSIKNCTELDSLSERMFPQGSRMSLERLSLCDWFNSESLLHRLKKFSNLVELYLSCCYSLTHLPEEGLPPNLRSLSIEDCANLRSIDVKIQGMRSLLSLEIHSCRRLESFPECDLPRNLSTLKISHSKKLKNLSEWGLHRLTSLREFSISGGFKELELIGDREGIFPPSLIKLSIGKFPKLSSLSKVLDGLTLLRHLSVVKCAKLHDLPCDQVLEKLFHLKISRCAVLSTKCVKKRGPYWSKIYGIPCVEIDGTSD</sequence>
<keyword evidence="6" id="KW-0067">ATP-binding</keyword>
<dbReference type="SUPFAM" id="SSF52058">
    <property type="entry name" value="L domain-like"/>
    <property type="match status" value="2"/>
</dbReference>
<protein>
    <submittedName>
        <fullName evidence="11">Uncharacterized protein</fullName>
    </submittedName>
</protein>
<dbReference type="EMBL" id="JBJXBP010000003">
    <property type="protein sequence ID" value="KAL3840776.1"/>
    <property type="molecule type" value="Genomic_DNA"/>
</dbReference>
<dbReference type="Pfam" id="PF00931">
    <property type="entry name" value="NB-ARC"/>
    <property type="match status" value="1"/>
</dbReference>
<feature type="domain" description="R13L1/DRL21-like LRR repeat region" evidence="10">
    <location>
        <begin position="684"/>
        <end position="810"/>
    </location>
</feature>
<dbReference type="Gene3D" id="1.10.8.430">
    <property type="entry name" value="Helical domain of apoptotic protease-activating factors"/>
    <property type="match status" value="1"/>
</dbReference>
<evidence type="ECO:0000256" key="2">
    <source>
        <dbReference type="ARBA" id="ARBA00022614"/>
    </source>
</evidence>
<dbReference type="PRINTS" id="PR00364">
    <property type="entry name" value="DISEASERSIST"/>
</dbReference>
<dbReference type="Gene3D" id="1.20.5.4130">
    <property type="match status" value="1"/>
</dbReference>
<evidence type="ECO:0000259" key="9">
    <source>
        <dbReference type="Pfam" id="PF23559"/>
    </source>
</evidence>
<feature type="domain" description="NB-ARC" evidence="7">
    <location>
        <begin position="173"/>
        <end position="338"/>
    </location>
</feature>
<dbReference type="GO" id="GO:0005524">
    <property type="term" value="F:ATP binding"/>
    <property type="evidence" value="ECO:0007669"/>
    <property type="project" value="UniProtKB-KW"/>
</dbReference>
<name>A0ABD3TVR9_9LAMI</name>
<comment type="caution">
    <text evidence="11">The sequence shown here is derived from an EMBL/GenBank/DDBJ whole genome shotgun (WGS) entry which is preliminary data.</text>
</comment>
<dbReference type="PANTHER" id="PTHR36766:SF51">
    <property type="entry name" value="DISEASE RESISTANCE RPP13-LIKE PROTEIN 1"/>
    <property type="match status" value="1"/>
</dbReference>
<evidence type="ECO:0000256" key="5">
    <source>
        <dbReference type="ARBA" id="ARBA00022821"/>
    </source>
</evidence>
<evidence type="ECO:0000256" key="1">
    <source>
        <dbReference type="ARBA" id="ARBA00008894"/>
    </source>
</evidence>
<keyword evidence="5" id="KW-0611">Plant defense</keyword>
<dbReference type="SUPFAM" id="SSF52540">
    <property type="entry name" value="P-loop containing nucleoside triphosphate hydrolases"/>
    <property type="match status" value="1"/>
</dbReference>
<dbReference type="InterPro" id="IPR042197">
    <property type="entry name" value="Apaf_helical"/>
</dbReference>
<keyword evidence="4" id="KW-0547">Nucleotide-binding</keyword>